<evidence type="ECO:0000313" key="7">
    <source>
        <dbReference type="EMBL" id="RDK06962.1"/>
    </source>
</evidence>
<evidence type="ECO:0000256" key="5">
    <source>
        <dbReference type="SAM" id="Phobius"/>
    </source>
</evidence>
<evidence type="ECO:0000256" key="1">
    <source>
        <dbReference type="ARBA" id="ARBA00004167"/>
    </source>
</evidence>
<dbReference type="Gene3D" id="1.10.10.1320">
    <property type="entry name" value="Anti-sigma factor, zinc-finger domain"/>
    <property type="match status" value="1"/>
</dbReference>
<dbReference type="RefSeq" id="WP_115214693.1">
    <property type="nucleotide sequence ID" value="NZ_QKWJ01000051.1"/>
</dbReference>
<keyword evidence="3 5" id="KW-1133">Transmembrane helix</keyword>
<protein>
    <submittedName>
        <fullName evidence="7">Anti-sigma factor</fullName>
    </submittedName>
</protein>
<dbReference type="AlphaFoldDB" id="A0A370NMX8"/>
<dbReference type="GO" id="GO:0006417">
    <property type="term" value="P:regulation of translation"/>
    <property type="evidence" value="ECO:0007669"/>
    <property type="project" value="TreeGrafter"/>
</dbReference>
<keyword evidence="8" id="KW-1185">Reference proteome</keyword>
<dbReference type="InterPro" id="IPR027383">
    <property type="entry name" value="Znf_put"/>
</dbReference>
<dbReference type="PANTHER" id="PTHR37461:SF1">
    <property type="entry name" value="ANTI-SIGMA-K FACTOR RSKA"/>
    <property type="match status" value="1"/>
</dbReference>
<comment type="caution">
    <text evidence="7">The sequence shown here is derived from an EMBL/GenBank/DDBJ whole genome shotgun (WGS) entry which is preliminary data.</text>
</comment>
<dbReference type="GO" id="GO:0016020">
    <property type="term" value="C:membrane"/>
    <property type="evidence" value="ECO:0007669"/>
    <property type="project" value="UniProtKB-SubCell"/>
</dbReference>
<dbReference type="PANTHER" id="PTHR37461">
    <property type="entry name" value="ANTI-SIGMA-K FACTOR RSKA"/>
    <property type="match status" value="1"/>
</dbReference>
<sequence>MDCNEYCELLPACADDELGAAESLRLEQHLAQCAACTAELGRLRALRAAVREGTTYHRASPALRARIAAALPAAAVPAAAVPAAAPASRPRWLEWFAWRPAANAGLAALTVASMAFGLTSFMLQDSPQDAMAREVVTSHVRALIADHAIDVVSTDRHTVKPWFNGRLEYAPPVHDMAAEGFPLVGGRLDYLNGQRVAVLVYRRNQHPIDVFVLRGAGSRKAAPDFDSTLTRQGYQITHWQAGGMDYWAVTDASAADLQRFSQAWRMASGGTP</sequence>
<keyword evidence="2 5" id="KW-0812">Transmembrane</keyword>
<feature type="transmembrane region" description="Helical" evidence="5">
    <location>
        <begin position="105"/>
        <end position="123"/>
    </location>
</feature>
<evidence type="ECO:0000256" key="3">
    <source>
        <dbReference type="ARBA" id="ARBA00022989"/>
    </source>
</evidence>
<feature type="transmembrane region" description="Helical" evidence="5">
    <location>
        <begin position="67"/>
        <end position="85"/>
    </location>
</feature>
<dbReference type="InterPro" id="IPR051474">
    <property type="entry name" value="Anti-sigma-K/W_factor"/>
</dbReference>
<dbReference type="GO" id="GO:0016989">
    <property type="term" value="F:sigma factor antagonist activity"/>
    <property type="evidence" value="ECO:0007669"/>
    <property type="project" value="TreeGrafter"/>
</dbReference>
<evidence type="ECO:0000259" key="6">
    <source>
        <dbReference type="Pfam" id="PF13490"/>
    </source>
</evidence>
<evidence type="ECO:0000256" key="2">
    <source>
        <dbReference type="ARBA" id="ARBA00022692"/>
    </source>
</evidence>
<evidence type="ECO:0000256" key="4">
    <source>
        <dbReference type="ARBA" id="ARBA00023136"/>
    </source>
</evidence>
<accession>A0A370NMX8</accession>
<comment type="subcellular location">
    <subcellularLocation>
        <location evidence="1">Membrane</location>
        <topology evidence="1">Single-pass membrane protein</topology>
    </subcellularLocation>
</comment>
<name>A0A370NMX8_9BURK</name>
<organism evidence="7 8">
    <name type="scientific">Cupriavidus lacunae</name>
    <dbReference type="NCBI Taxonomy" id="2666307"/>
    <lineage>
        <taxon>Bacteria</taxon>
        <taxon>Pseudomonadati</taxon>
        <taxon>Pseudomonadota</taxon>
        <taxon>Betaproteobacteria</taxon>
        <taxon>Burkholderiales</taxon>
        <taxon>Burkholderiaceae</taxon>
        <taxon>Cupriavidus</taxon>
    </lineage>
</organism>
<dbReference type="InterPro" id="IPR041916">
    <property type="entry name" value="Anti_sigma_zinc_sf"/>
</dbReference>
<keyword evidence="4 5" id="KW-0472">Membrane</keyword>
<gene>
    <name evidence="7" type="ORF">DN412_28800</name>
</gene>
<dbReference type="Pfam" id="PF13490">
    <property type="entry name" value="zf-HC2"/>
    <property type="match status" value="1"/>
</dbReference>
<feature type="domain" description="Putative zinc-finger" evidence="6">
    <location>
        <begin position="3"/>
        <end position="36"/>
    </location>
</feature>
<dbReference type="Proteomes" id="UP000255165">
    <property type="component" value="Unassembled WGS sequence"/>
</dbReference>
<reference evidence="8" key="1">
    <citation type="submission" date="2018-06" db="EMBL/GenBank/DDBJ databases">
        <authorList>
            <person name="Feng T."/>
            <person name="Jeon C.O."/>
        </authorList>
    </citation>
    <scope>NUCLEOTIDE SEQUENCE [LARGE SCALE GENOMIC DNA]</scope>
    <source>
        <strain evidence="8">S23</strain>
    </source>
</reference>
<dbReference type="EMBL" id="QKWJ01000051">
    <property type="protein sequence ID" value="RDK06962.1"/>
    <property type="molecule type" value="Genomic_DNA"/>
</dbReference>
<evidence type="ECO:0000313" key="8">
    <source>
        <dbReference type="Proteomes" id="UP000255165"/>
    </source>
</evidence>
<proteinExistence type="predicted"/>